<dbReference type="Gene3D" id="3.30.360.10">
    <property type="entry name" value="Dihydrodipicolinate Reductase, domain 2"/>
    <property type="match status" value="1"/>
</dbReference>
<dbReference type="EMBL" id="JABEMA010000071">
    <property type="protein sequence ID" value="NNH22813.1"/>
    <property type="molecule type" value="Genomic_DNA"/>
</dbReference>
<proteinExistence type="predicted"/>
<evidence type="ECO:0000256" key="2">
    <source>
        <dbReference type="SAM" id="MobiDB-lite"/>
    </source>
</evidence>
<reference evidence="5 6" key="1">
    <citation type="submission" date="2020-05" db="EMBL/GenBank/DDBJ databases">
        <title>MicrobeNet Type strains.</title>
        <authorList>
            <person name="Nicholson A.C."/>
        </authorList>
    </citation>
    <scope>NUCLEOTIDE SEQUENCE [LARGE SCALE GENOMIC DNA]</scope>
    <source>
        <strain evidence="5 6">JCM 14547</strain>
    </source>
</reference>
<dbReference type="Pfam" id="PF01408">
    <property type="entry name" value="GFO_IDH_MocA"/>
    <property type="match status" value="1"/>
</dbReference>
<protein>
    <submittedName>
        <fullName evidence="5">Gfo/Idh/MocA family oxidoreductase</fullName>
    </submittedName>
</protein>
<dbReference type="GO" id="GO:0000166">
    <property type="term" value="F:nucleotide binding"/>
    <property type="evidence" value="ECO:0007669"/>
    <property type="project" value="InterPro"/>
</dbReference>
<dbReference type="InterPro" id="IPR055170">
    <property type="entry name" value="GFO_IDH_MocA-like_dom"/>
</dbReference>
<evidence type="ECO:0000313" key="5">
    <source>
        <dbReference type="EMBL" id="NNH22813.1"/>
    </source>
</evidence>
<name>A0A849BN88_9ACTN</name>
<organism evidence="5 6">
    <name type="scientific">Pseudokineococcus marinus</name>
    <dbReference type="NCBI Taxonomy" id="351215"/>
    <lineage>
        <taxon>Bacteria</taxon>
        <taxon>Bacillati</taxon>
        <taxon>Actinomycetota</taxon>
        <taxon>Actinomycetes</taxon>
        <taxon>Kineosporiales</taxon>
        <taxon>Kineosporiaceae</taxon>
        <taxon>Pseudokineococcus</taxon>
    </lineage>
</organism>
<keyword evidence="1" id="KW-0560">Oxidoreductase</keyword>
<dbReference type="PANTHER" id="PTHR43818">
    <property type="entry name" value="BCDNA.GH03377"/>
    <property type="match status" value="1"/>
</dbReference>
<dbReference type="InterPro" id="IPR050463">
    <property type="entry name" value="Gfo/Idh/MocA_oxidrdct_glycsds"/>
</dbReference>
<evidence type="ECO:0000259" key="3">
    <source>
        <dbReference type="Pfam" id="PF01408"/>
    </source>
</evidence>
<dbReference type="Proteomes" id="UP000555552">
    <property type="component" value="Unassembled WGS sequence"/>
</dbReference>
<feature type="domain" description="GFO/IDH/MocA-like oxidoreductase" evidence="4">
    <location>
        <begin position="117"/>
        <end position="248"/>
    </location>
</feature>
<feature type="region of interest" description="Disordered" evidence="2">
    <location>
        <begin position="341"/>
        <end position="369"/>
    </location>
</feature>
<dbReference type="Gene3D" id="3.40.50.720">
    <property type="entry name" value="NAD(P)-binding Rossmann-like Domain"/>
    <property type="match status" value="1"/>
</dbReference>
<dbReference type="AlphaFoldDB" id="A0A849BN88"/>
<comment type="caution">
    <text evidence="5">The sequence shown here is derived from an EMBL/GenBank/DDBJ whole genome shotgun (WGS) entry which is preliminary data.</text>
</comment>
<dbReference type="PANTHER" id="PTHR43818:SF11">
    <property type="entry name" value="BCDNA.GH03377"/>
    <property type="match status" value="1"/>
</dbReference>
<feature type="compositionally biased region" description="Low complexity" evidence="2">
    <location>
        <begin position="356"/>
        <end position="369"/>
    </location>
</feature>
<dbReference type="InterPro" id="IPR000683">
    <property type="entry name" value="Gfo/Idh/MocA-like_OxRdtase_N"/>
</dbReference>
<feature type="domain" description="Gfo/Idh/MocA-like oxidoreductase N-terminal" evidence="3">
    <location>
        <begin position="9"/>
        <end position="107"/>
    </location>
</feature>
<dbReference type="GO" id="GO:0016491">
    <property type="term" value="F:oxidoreductase activity"/>
    <property type="evidence" value="ECO:0007669"/>
    <property type="project" value="UniProtKB-KW"/>
</dbReference>
<accession>A0A849BN88</accession>
<dbReference type="SUPFAM" id="SSF55347">
    <property type="entry name" value="Glyceraldehyde-3-phosphate dehydrogenase-like, C-terminal domain"/>
    <property type="match status" value="1"/>
</dbReference>
<dbReference type="Pfam" id="PF22725">
    <property type="entry name" value="GFO_IDH_MocA_C3"/>
    <property type="match status" value="1"/>
</dbReference>
<keyword evidence="6" id="KW-1185">Reference proteome</keyword>
<sequence length="369" mass="38079">MAAVHTRAARSARARLVGALTSTPEGSRRAAAALGHERGYGSLEELLADDAVDVVHVCTPNALHAEQVLAAVGAGKHVVCEKPLATSPEEASAVVDAADAAGVVVAVPFVYRFHPMVREARARVRSGEVGRVLTVAGSYLQDWMLSPEDDDWRVDPERGGPSRAFADIGSHLVDLLETVTGDRVSSLAATLSTVHPHRAQHRDVATEDAAAVVVRTAGGAVGTLLVSQVAPGRKNRLHLEVAGSAESLAFDQEDPERLWVGRRSGSLLVPRDADQLAPDAARLCAVPAGHPQGYQDAFDAFVADAHAAARGAAPEALPLAVDGARAVDLTAAVLASHRSGGWVDVPAPRTAPPAPTASNAAPTPAGAAS</sequence>
<dbReference type="InterPro" id="IPR036291">
    <property type="entry name" value="NAD(P)-bd_dom_sf"/>
</dbReference>
<evidence type="ECO:0000256" key="1">
    <source>
        <dbReference type="ARBA" id="ARBA00023002"/>
    </source>
</evidence>
<evidence type="ECO:0000313" key="6">
    <source>
        <dbReference type="Proteomes" id="UP000555552"/>
    </source>
</evidence>
<evidence type="ECO:0000259" key="4">
    <source>
        <dbReference type="Pfam" id="PF22725"/>
    </source>
</evidence>
<gene>
    <name evidence="5" type="ORF">HLB09_06850</name>
</gene>
<dbReference type="SUPFAM" id="SSF51735">
    <property type="entry name" value="NAD(P)-binding Rossmann-fold domains"/>
    <property type="match status" value="1"/>
</dbReference>